<dbReference type="Pfam" id="PF00590">
    <property type="entry name" value="TP_methylase"/>
    <property type="match status" value="1"/>
</dbReference>
<dbReference type="CDD" id="cd11648">
    <property type="entry name" value="RsmI"/>
    <property type="match status" value="1"/>
</dbReference>
<reference evidence="9 10" key="1">
    <citation type="submission" date="2015-04" db="EMBL/GenBank/DDBJ databases">
        <authorList>
            <person name="Syromyatnikov M.Y."/>
            <person name="Popov V.N."/>
        </authorList>
    </citation>
    <scope>NUCLEOTIDE SEQUENCE [LARGE SCALE GENOMIC DNA]</scope>
    <source>
        <strain evidence="9 10">CECT 5292</strain>
    </source>
</reference>
<comment type="catalytic activity">
    <reaction evidence="6">
        <text>cytidine(1402) in 16S rRNA + S-adenosyl-L-methionine = 2'-O-methylcytidine(1402) in 16S rRNA + S-adenosyl-L-homocysteine + H(+)</text>
        <dbReference type="Rhea" id="RHEA:42924"/>
        <dbReference type="Rhea" id="RHEA-COMP:10285"/>
        <dbReference type="Rhea" id="RHEA-COMP:10286"/>
        <dbReference type="ChEBI" id="CHEBI:15378"/>
        <dbReference type="ChEBI" id="CHEBI:57856"/>
        <dbReference type="ChEBI" id="CHEBI:59789"/>
        <dbReference type="ChEBI" id="CHEBI:74495"/>
        <dbReference type="ChEBI" id="CHEBI:82748"/>
        <dbReference type="EC" id="2.1.1.198"/>
    </reaction>
</comment>
<evidence type="ECO:0000313" key="9">
    <source>
        <dbReference type="EMBL" id="CRK75855.1"/>
    </source>
</evidence>
<evidence type="ECO:0000256" key="5">
    <source>
        <dbReference type="ARBA" id="ARBA00022691"/>
    </source>
</evidence>
<dbReference type="InterPro" id="IPR008189">
    <property type="entry name" value="rRNA_ssu_MeTfrase_I"/>
</dbReference>
<feature type="domain" description="RsmI HTH" evidence="8">
    <location>
        <begin position="243"/>
        <end position="286"/>
    </location>
</feature>
<evidence type="ECO:0000259" key="7">
    <source>
        <dbReference type="Pfam" id="PF00590"/>
    </source>
</evidence>
<dbReference type="InterPro" id="IPR035996">
    <property type="entry name" value="4pyrrol_Methylase_sf"/>
</dbReference>
<dbReference type="GO" id="GO:0005737">
    <property type="term" value="C:cytoplasm"/>
    <property type="evidence" value="ECO:0007669"/>
    <property type="project" value="UniProtKB-SubCell"/>
</dbReference>
<evidence type="ECO:0000256" key="2">
    <source>
        <dbReference type="ARBA" id="ARBA00022552"/>
    </source>
</evidence>
<dbReference type="GO" id="GO:0070677">
    <property type="term" value="F:rRNA (cytosine-2'-O-)-methyltransferase activity"/>
    <property type="evidence" value="ECO:0007669"/>
    <property type="project" value="UniProtKB-UniRule"/>
</dbReference>
<dbReference type="InterPro" id="IPR053910">
    <property type="entry name" value="RsmI_HTH"/>
</dbReference>
<keyword evidence="1 6" id="KW-0963">Cytoplasm</keyword>
<evidence type="ECO:0000256" key="3">
    <source>
        <dbReference type="ARBA" id="ARBA00022603"/>
    </source>
</evidence>
<dbReference type="PANTHER" id="PTHR46111:SF1">
    <property type="entry name" value="RIBOSOMAL RNA SMALL SUBUNIT METHYLTRANSFERASE I"/>
    <property type="match status" value="1"/>
</dbReference>
<protein>
    <recommendedName>
        <fullName evidence="6">Ribosomal RNA small subunit methyltransferase I</fullName>
        <ecNumber evidence="6">2.1.1.198</ecNumber>
    </recommendedName>
    <alternativeName>
        <fullName evidence="6">16S rRNA 2'-O-ribose C1402 methyltransferase</fullName>
    </alternativeName>
    <alternativeName>
        <fullName evidence="6">rRNA (cytidine-2'-O-)-methyltransferase RsmI</fullName>
    </alternativeName>
</protein>
<dbReference type="EMBL" id="CVQV01000009">
    <property type="protein sequence ID" value="CRK75855.1"/>
    <property type="molecule type" value="Genomic_DNA"/>
</dbReference>
<dbReference type="EC" id="2.1.1.198" evidence="6"/>
<comment type="subcellular location">
    <subcellularLocation>
        <location evidence="6">Cytoplasm</location>
    </subcellularLocation>
</comment>
<keyword evidence="5 6" id="KW-0949">S-adenosyl-L-methionine</keyword>
<dbReference type="PIRSF" id="PIRSF005917">
    <property type="entry name" value="MTase_YraL"/>
    <property type="match status" value="1"/>
</dbReference>
<dbReference type="Proteomes" id="UP000048949">
    <property type="component" value="Unassembled WGS sequence"/>
</dbReference>
<dbReference type="Pfam" id="PF23016">
    <property type="entry name" value="RsmI_C"/>
    <property type="match status" value="1"/>
</dbReference>
<dbReference type="NCBIfam" id="TIGR00096">
    <property type="entry name" value="16S rRNA (cytidine(1402)-2'-O)-methyltransferase"/>
    <property type="match status" value="1"/>
</dbReference>
<keyword evidence="4 6" id="KW-0808">Transferase</keyword>
<keyword evidence="2 6" id="KW-0698">rRNA processing</keyword>
<comment type="function">
    <text evidence="6">Catalyzes the 2'-O-methylation of the ribose of cytidine 1402 (C1402) in 16S rRNA.</text>
</comment>
<dbReference type="Gene3D" id="3.40.1010.10">
    <property type="entry name" value="Cobalt-precorrin-4 Transmethylase, Domain 1"/>
    <property type="match status" value="1"/>
</dbReference>
<dbReference type="OrthoDB" id="9809084at2"/>
<dbReference type="RefSeq" id="WP_048599266.1">
    <property type="nucleotide sequence ID" value="NZ_CBFHGK010000004.1"/>
</dbReference>
<dbReference type="FunFam" id="3.30.950.10:FF:000002">
    <property type="entry name" value="Ribosomal RNA small subunit methyltransferase I"/>
    <property type="match status" value="1"/>
</dbReference>
<keyword evidence="10" id="KW-1185">Reference proteome</keyword>
<organism evidence="9 10">
    <name type="scientific">Nereida ignava</name>
    <dbReference type="NCBI Taxonomy" id="282199"/>
    <lineage>
        <taxon>Bacteria</taxon>
        <taxon>Pseudomonadati</taxon>
        <taxon>Pseudomonadota</taxon>
        <taxon>Alphaproteobacteria</taxon>
        <taxon>Rhodobacterales</taxon>
        <taxon>Roseobacteraceae</taxon>
        <taxon>Nereida</taxon>
    </lineage>
</organism>
<dbReference type="AlphaFoldDB" id="A0A0U1NM94"/>
<dbReference type="PANTHER" id="PTHR46111">
    <property type="entry name" value="RIBOSOMAL RNA SMALL SUBUNIT METHYLTRANSFERASE I"/>
    <property type="match status" value="1"/>
</dbReference>
<keyword evidence="3 6" id="KW-0489">Methyltransferase</keyword>
<dbReference type="InterPro" id="IPR000878">
    <property type="entry name" value="4pyrrol_Mease"/>
</dbReference>
<proteinExistence type="inferred from homology"/>
<accession>A0A0U1NM94</accession>
<comment type="similarity">
    <text evidence="6">Belongs to the methyltransferase superfamily. RsmI family.</text>
</comment>
<name>A0A0U1NM94_9RHOB</name>
<evidence type="ECO:0000256" key="1">
    <source>
        <dbReference type="ARBA" id="ARBA00022490"/>
    </source>
</evidence>
<evidence type="ECO:0000256" key="4">
    <source>
        <dbReference type="ARBA" id="ARBA00022679"/>
    </source>
</evidence>
<gene>
    <name evidence="6 9" type="primary">rsmI</name>
    <name evidence="9" type="ORF">NIG5292_01910</name>
</gene>
<evidence type="ECO:0000256" key="6">
    <source>
        <dbReference type="HAMAP-Rule" id="MF_01877"/>
    </source>
</evidence>
<dbReference type="STRING" id="282199.GCA_001049735_01909"/>
<dbReference type="InterPro" id="IPR014777">
    <property type="entry name" value="4pyrrole_Mease_sub1"/>
</dbReference>
<sequence>MNHSQVHRVERLAAGLYFVATPIGTARDITLRALDILASADVIAAEDTRNTRKLMDIHGIALGDRQLVSYHDHNGEKVRPKLIAAIEAGKSVAYASDAGTPLVADPGYGLMRGAIEADVLVTSAPGPSAVLAALTVAGLPNDRFTFAGFVPNAKGARRAFLSGIAKSDGTMIVFESPKRIKAMLEDLSDIVEPERQIAVARELTKRFEEVLRGTVSEVQALAEGRTFKGEMVVMLDKAPVGSATDEDVDAALKDALAEHSVKDAAAIVADMYGRPKREIYQQALALHKAAG</sequence>
<evidence type="ECO:0000259" key="8">
    <source>
        <dbReference type="Pfam" id="PF23016"/>
    </source>
</evidence>
<evidence type="ECO:0000313" key="10">
    <source>
        <dbReference type="Proteomes" id="UP000048949"/>
    </source>
</evidence>
<dbReference type="Gene3D" id="3.30.950.10">
    <property type="entry name" value="Methyltransferase, Cobalt-precorrin-4 Transmethylase, Domain 2"/>
    <property type="match status" value="1"/>
</dbReference>
<dbReference type="InterPro" id="IPR014776">
    <property type="entry name" value="4pyrrole_Mease_sub2"/>
</dbReference>
<dbReference type="SUPFAM" id="SSF53790">
    <property type="entry name" value="Tetrapyrrole methylase"/>
    <property type="match status" value="1"/>
</dbReference>
<feature type="domain" description="Tetrapyrrole methylase" evidence="7">
    <location>
        <begin position="16"/>
        <end position="218"/>
    </location>
</feature>
<dbReference type="FunFam" id="3.40.1010.10:FF:000007">
    <property type="entry name" value="Ribosomal RNA small subunit methyltransferase I"/>
    <property type="match status" value="1"/>
</dbReference>
<dbReference type="HAMAP" id="MF_01877">
    <property type="entry name" value="16SrRNA_methyltr_I"/>
    <property type="match status" value="1"/>
</dbReference>